<feature type="domain" description="RSE1/DDB1/CPSF1 C-terminal" evidence="2">
    <location>
        <begin position="785"/>
        <end position="987"/>
    </location>
</feature>
<dbReference type="GO" id="GO:0003676">
    <property type="term" value="F:nucleic acid binding"/>
    <property type="evidence" value="ECO:0007669"/>
    <property type="project" value="InterPro"/>
</dbReference>
<dbReference type="GO" id="GO:0005634">
    <property type="term" value="C:nucleus"/>
    <property type="evidence" value="ECO:0007669"/>
    <property type="project" value="InterPro"/>
</dbReference>
<feature type="domain" description="RSE1/DDB1/CPSF1 C-terminal" evidence="2">
    <location>
        <begin position="282"/>
        <end position="407"/>
    </location>
</feature>
<dbReference type="PANTHER" id="PTHR10644">
    <property type="entry name" value="DNA REPAIR/RNA PROCESSING CPSF FAMILY"/>
    <property type="match status" value="1"/>
</dbReference>
<proteinExistence type="predicted"/>
<feature type="region of interest" description="Disordered" evidence="1">
    <location>
        <begin position="1"/>
        <end position="29"/>
    </location>
</feature>
<dbReference type="InterPro" id="IPR015943">
    <property type="entry name" value="WD40/YVTN_repeat-like_dom_sf"/>
</dbReference>
<dbReference type="Pfam" id="PF03178">
    <property type="entry name" value="CPSF_A"/>
    <property type="match status" value="3"/>
</dbReference>
<dbReference type="AlphaFoldDB" id="A0A250XG18"/>
<name>A0A250XG18_9CHLO</name>
<protein>
    <recommendedName>
        <fullName evidence="2">RSE1/DDB1/CPSF1 C-terminal domain-containing protein</fullName>
    </recommendedName>
</protein>
<dbReference type="InterPro" id="IPR004871">
    <property type="entry name" value="RSE1/DDB1/CPSF1_C"/>
</dbReference>
<evidence type="ECO:0000313" key="3">
    <source>
        <dbReference type="EMBL" id="GAX81862.1"/>
    </source>
</evidence>
<gene>
    <name evidence="3" type="ORF">CEUSTIGMA_g9290.t1</name>
</gene>
<dbReference type="Proteomes" id="UP000232323">
    <property type="component" value="Unassembled WGS sequence"/>
</dbReference>
<evidence type="ECO:0000256" key="1">
    <source>
        <dbReference type="SAM" id="MobiDB-lite"/>
    </source>
</evidence>
<dbReference type="InterPro" id="IPR050358">
    <property type="entry name" value="RSE1/DDB1/CFT1"/>
</dbReference>
<comment type="caution">
    <text evidence="3">The sequence shown here is derived from an EMBL/GenBank/DDBJ whole genome shotgun (WGS) entry which is preliminary data.</text>
</comment>
<reference evidence="3 4" key="1">
    <citation type="submission" date="2017-08" db="EMBL/GenBank/DDBJ databases">
        <title>Acidophilic green algal genome provides insights into adaptation to an acidic environment.</title>
        <authorList>
            <person name="Hirooka S."/>
            <person name="Hirose Y."/>
            <person name="Kanesaki Y."/>
            <person name="Higuchi S."/>
            <person name="Fujiwara T."/>
            <person name="Onuma R."/>
            <person name="Era A."/>
            <person name="Ohbayashi R."/>
            <person name="Uzuka A."/>
            <person name="Nozaki H."/>
            <person name="Yoshikawa H."/>
            <person name="Miyagishima S.Y."/>
        </authorList>
    </citation>
    <scope>NUCLEOTIDE SEQUENCE [LARGE SCALE GENOMIC DNA]</scope>
    <source>
        <strain evidence="3 4">NIES-2499</strain>
    </source>
</reference>
<sequence length="1092" mass="116606">MDVDEVLGSLPTAVPAGDDKASGSGMDSRSFKAGSLDDAALKGLTAHHAVAFRRWDHLESLPPYFQTQAYKDVTSTTLTRHLPRMTRFEAVTFADPVTGDAGPRQAGVVVTTGACGRSSTDSSSSSRSVLSTLWLVAGRGTLRPHPMSCEGPVTAMTPFHNPGCQLGFILACPVSGTIKVCQLPPKARLDMPWIATRFPLKATPHRIALFKEASLLTVAVSRSGRPYRQRVPEEAGGDPHASAVYAAADASAQKTGREESTHEVCLLTLPSCQPAPLSRPLLLMPGESILALRTVYLKESSTTDVLPVLPLLAVGTSSPLGEDYPCLGRILLYWIAKVPKESVSVMVQTAVSSSNMAQRHHRGSGGTVWCARLMAQRELPGPISCVRDFKGFLLLAVGSRVELWSWSSSAQQAALLAASGKQVESTALMEQGGGGALTKVAFYDAPMLVVSVNIVKDYILLGDVHQVTGDAGPRQAGVVVTTGACGRSSTDSSSSSRSVLTTLWLVAGRGTLRPHPMSCEGPVTAMTPFHNPGCQLGFILACPVSGTIKVCQLPPKARLDMPWIATRFPLKATPHRLALFKEASLLTVAVSRSGRPYRQRVPEEAGGDPHASAVYAAADASAQKTGREESTHEVCLLTLPSCQPAPLSRPLLLMPGESILALRTVYLKESSTTDVVPVLPLLAVGTSSPLGEDYPCLGRILLYWIAKVPKESVSVMVQTAVSSSNMAQRHHRGSGGTVWCARLMAQRELPGPISCVRDFKGFLLLAVGSRVELWSWSSSAQQAALLAASGKQVESTALMEQGGGGALTKVAFYDAPMLVVSVNIVKDYILLGDVHQGVQFLRYLETEKVLKLLGRDFDDHDVTASGIIINASKLLFMSADSSGTLHQCEFNKNHPNSWSGTRLVPGAALHTGQLVTRMLKAQMKSSDNGVNRNALYVASASGSLGVILPVWDSKIAARLSDLQRPLTLALRHTAGLNPRAFRRRHLKISRSQGGSYLFGRPLVDREDVALLAAQKSSSVGIQIGTRQPILTPPTTNSMLDGDLLKRFATNMSRPEQLKLVKGVCRSVTAGEAAEHAETLLADITQVMGAVQL</sequence>
<accession>A0A250XG18</accession>
<keyword evidence="4" id="KW-1185">Reference proteome</keyword>
<dbReference type="STRING" id="1157962.A0A250XG18"/>
<dbReference type="EMBL" id="BEGY01000071">
    <property type="protein sequence ID" value="GAX81862.1"/>
    <property type="molecule type" value="Genomic_DNA"/>
</dbReference>
<evidence type="ECO:0000313" key="4">
    <source>
        <dbReference type="Proteomes" id="UP000232323"/>
    </source>
</evidence>
<feature type="domain" description="RSE1/DDB1/CPSF1 C-terminal" evidence="2">
    <location>
        <begin position="652"/>
        <end position="777"/>
    </location>
</feature>
<evidence type="ECO:0000259" key="2">
    <source>
        <dbReference type="Pfam" id="PF03178"/>
    </source>
</evidence>
<dbReference type="OrthoDB" id="6109at2759"/>
<organism evidence="3 4">
    <name type="scientific">Chlamydomonas eustigma</name>
    <dbReference type="NCBI Taxonomy" id="1157962"/>
    <lineage>
        <taxon>Eukaryota</taxon>
        <taxon>Viridiplantae</taxon>
        <taxon>Chlorophyta</taxon>
        <taxon>core chlorophytes</taxon>
        <taxon>Chlorophyceae</taxon>
        <taxon>CS clade</taxon>
        <taxon>Chlamydomonadales</taxon>
        <taxon>Chlamydomonadaceae</taxon>
        <taxon>Chlamydomonas</taxon>
    </lineage>
</organism>
<dbReference type="Gene3D" id="2.130.10.10">
    <property type="entry name" value="YVTN repeat-like/Quinoprotein amine dehydrogenase"/>
    <property type="match status" value="2"/>
</dbReference>